<comment type="caution">
    <text evidence="7">The sequence shown here is derived from an EMBL/GenBank/DDBJ whole genome shotgun (WGS) entry which is preliminary data.</text>
</comment>
<organism evidence="7 8">
    <name type="scientific">Meloidogyne enterolobii</name>
    <name type="common">Root-knot nematode worm</name>
    <name type="synonym">Meloidogyne mayaguensis</name>
    <dbReference type="NCBI Taxonomy" id="390850"/>
    <lineage>
        <taxon>Eukaryota</taxon>
        <taxon>Metazoa</taxon>
        <taxon>Ecdysozoa</taxon>
        <taxon>Nematoda</taxon>
        <taxon>Chromadorea</taxon>
        <taxon>Rhabditida</taxon>
        <taxon>Tylenchina</taxon>
        <taxon>Tylenchomorpha</taxon>
        <taxon>Tylenchoidea</taxon>
        <taxon>Meloidogynidae</taxon>
        <taxon>Meloidogyninae</taxon>
        <taxon>Meloidogyne</taxon>
    </lineage>
</organism>
<feature type="compositionally biased region" description="Polar residues" evidence="5">
    <location>
        <begin position="41"/>
        <end position="59"/>
    </location>
</feature>
<dbReference type="SUPFAM" id="SSF57756">
    <property type="entry name" value="Retrovirus zinc finger-like domains"/>
    <property type="match status" value="1"/>
</dbReference>
<evidence type="ECO:0000313" key="7">
    <source>
        <dbReference type="EMBL" id="CAD2184979.1"/>
    </source>
</evidence>
<feature type="region of interest" description="Disordered" evidence="5">
    <location>
        <begin position="304"/>
        <end position="330"/>
    </location>
</feature>
<evidence type="ECO:0000256" key="2">
    <source>
        <dbReference type="ARBA" id="ARBA00022771"/>
    </source>
</evidence>
<reference evidence="7 8" key="1">
    <citation type="submission" date="2020-08" db="EMBL/GenBank/DDBJ databases">
        <authorList>
            <person name="Koutsovoulos G."/>
            <person name="Danchin GJ E."/>
        </authorList>
    </citation>
    <scope>NUCLEOTIDE SEQUENCE [LARGE SCALE GENOMIC DNA]</scope>
</reference>
<dbReference type="Proteomes" id="UP000580250">
    <property type="component" value="Unassembled WGS sequence"/>
</dbReference>
<gene>
    <name evidence="7" type="ORF">MENT_LOCUS37371</name>
</gene>
<dbReference type="OrthoDB" id="10038672at2759"/>
<proteinExistence type="predicted"/>
<dbReference type="InterPro" id="IPR036875">
    <property type="entry name" value="Znf_CCHC_sf"/>
</dbReference>
<keyword evidence="2 4" id="KW-0863">Zinc-finger</keyword>
<accession>A0A6V7WDC8</accession>
<feature type="region of interest" description="Disordered" evidence="5">
    <location>
        <begin position="15"/>
        <end position="73"/>
    </location>
</feature>
<dbReference type="InterPro" id="IPR027377">
    <property type="entry name" value="ZAR1/RTP1-5-like_Znf-3CxxC"/>
</dbReference>
<dbReference type="InterPro" id="IPR001878">
    <property type="entry name" value="Znf_CCHC"/>
</dbReference>
<dbReference type="Pfam" id="PF17180">
    <property type="entry name" value="Zn_ribbon_3CxxC_2"/>
    <property type="match status" value="1"/>
</dbReference>
<dbReference type="InterPro" id="IPR033446">
    <property type="entry name" value="ZCCHC24_Znf-3CxxC"/>
</dbReference>
<evidence type="ECO:0000256" key="5">
    <source>
        <dbReference type="SAM" id="MobiDB-lite"/>
    </source>
</evidence>
<dbReference type="PROSITE" id="PS50158">
    <property type="entry name" value="ZF_CCHC"/>
    <property type="match status" value="1"/>
</dbReference>
<dbReference type="GO" id="GO:0003676">
    <property type="term" value="F:nucleic acid binding"/>
    <property type="evidence" value="ECO:0007669"/>
    <property type="project" value="InterPro"/>
</dbReference>
<sequence length="483" mass="52176">MFDYDRLTLNVAQQFSSPKTKNGSDNEKSVSAHFGDDGILSNGSSESQIFGNGWDNSPSPFDGEGETEENSIVHSLSELLRRRSSPCTNTGNCCFEREHRMSADEFGSGCIGAAQHLQRHRSATVSSTDQVYGLTTPNRNVAHHQRERRPMDFGGYGMDRFAAMNRRLSDDSAMVGGGGGCCLTSSEMLYDCGASSGYGSPGRTPLASPSAATKGANSHAVQYIANQLQKLFVDRACFCECPAHNGNGAIYTHRQTCPEQRKQQHIYLNGNGNCVSNGKSFGVQAVAFSPATAPVLLKATTTTTGTNKNSNKRKLSSVCGGSGGSTSPGPENIVASEDGFDQVEIAEFTQLLSSPKRMPPPRYICHICYQPGHYIGDCPQRFNSPYEELTPYQGRKKCYGEFQCEQCKRKWTSQNSIANEAQSCIKCHVPVFPHKQLPVDKAIALGLVKIQRLPVTNVLATPPTPSAASTPLPSNHGVLTAVL</sequence>
<dbReference type="EMBL" id="CAJEWN010000524">
    <property type="protein sequence ID" value="CAD2184979.1"/>
    <property type="molecule type" value="Genomic_DNA"/>
</dbReference>
<keyword evidence="1" id="KW-0479">Metal-binding</keyword>
<dbReference type="Pfam" id="PF13696">
    <property type="entry name" value="zf-CCHC_2"/>
    <property type="match status" value="1"/>
</dbReference>
<dbReference type="GO" id="GO:0008270">
    <property type="term" value="F:zinc ion binding"/>
    <property type="evidence" value="ECO:0007669"/>
    <property type="project" value="UniProtKB-KW"/>
</dbReference>
<feature type="compositionally biased region" description="Basic and acidic residues" evidence="5">
    <location>
        <begin position="22"/>
        <end position="36"/>
    </location>
</feature>
<evidence type="ECO:0000256" key="1">
    <source>
        <dbReference type="ARBA" id="ARBA00022723"/>
    </source>
</evidence>
<protein>
    <recommendedName>
        <fullName evidence="6">CCHC-type domain-containing protein</fullName>
    </recommendedName>
</protein>
<name>A0A6V7WDC8_MELEN</name>
<dbReference type="AlphaFoldDB" id="A0A6V7WDC8"/>
<evidence type="ECO:0000259" key="6">
    <source>
        <dbReference type="PROSITE" id="PS50158"/>
    </source>
</evidence>
<keyword evidence="3" id="KW-0862">Zinc</keyword>
<evidence type="ECO:0000256" key="3">
    <source>
        <dbReference type="ARBA" id="ARBA00022833"/>
    </source>
</evidence>
<dbReference type="InterPro" id="IPR025829">
    <property type="entry name" value="Zn_knuckle_CX2CX3GHX4C"/>
</dbReference>
<evidence type="ECO:0000256" key="4">
    <source>
        <dbReference type="PROSITE-ProRule" id="PRU00047"/>
    </source>
</evidence>
<dbReference type="SMART" id="SM01328">
    <property type="entry name" value="zf-3CxxC"/>
    <property type="match status" value="1"/>
</dbReference>
<dbReference type="GO" id="GO:0019899">
    <property type="term" value="F:enzyme binding"/>
    <property type="evidence" value="ECO:0007669"/>
    <property type="project" value="UniProtKB-ARBA"/>
</dbReference>
<evidence type="ECO:0000313" key="8">
    <source>
        <dbReference type="Proteomes" id="UP000580250"/>
    </source>
</evidence>
<feature type="domain" description="CCHC-type" evidence="6">
    <location>
        <begin position="365"/>
        <end position="380"/>
    </location>
</feature>